<feature type="compositionally biased region" description="Basic and acidic residues" evidence="1">
    <location>
        <begin position="61"/>
        <end position="73"/>
    </location>
</feature>
<dbReference type="Pfam" id="PF10765">
    <property type="entry name" value="Phage_P22_NinX"/>
    <property type="match status" value="1"/>
</dbReference>
<keyword evidence="3" id="KW-1185">Reference proteome</keyword>
<dbReference type="InterPro" id="IPR019701">
    <property type="entry name" value="Phage_P22_NinX"/>
</dbReference>
<evidence type="ECO:0000313" key="2">
    <source>
        <dbReference type="EMBL" id="QCP50174.1"/>
    </source>
</evidence>
<dbReference type="KEGG" id="tvl:FAZ95_13885"/>
<accession>A0A4P8IT12</accession>
<feature type="compositionally biased region" description="Low complexity" evidence="1">
    <location>
        <begin position="32"/>
        <end position="41"/>
    </location>
</feature>
<dbReference type="Proteomes" id="UP000298656">
    <property type="component" value="Chromosome 1"/>
</dbReference>
<name>A0A4P8IT12_9BURK</name>
<protein>
    <submittedName>
        <fullName evidence="2">DUF2591 domain-containing protein</fullName>
    </submittedName>
</protein>
<sequence length="201" mass="22454">MHSRARTAAGAGNREGRVHLRRCGSTGEVPRAGGASAAQSGRHIQRRGEAGGQPEIIGAVPRERRSGMEREGKGMNVEELCGAELDYEVALAEGFEAQLCRMYGWSYCRIDVPHHGYSVYEPTHNWQLAGRIYDRQHYTLYPRLDRRAGGAPPVWVWLAEAQNNPHWRGQFVAESPLVAICRLRVAEAAAERTQHQTTARR</sequence>
<organism evidence="2 3">
    <name type="scientific">Trinickia violacea</name>
    <dbReference type="NCBI Taxonomy" id="2571746"/>
    <lineage>
        <taxon>Bacteria</taxon>
        <taxon>Pseudomonadati</taxon>
        <taxon>Pseudomonadota</taxon>
        <taxon>Betaproteobacteria</taxon>
        <taxon>Burkholderiales</taxon>
        <taxon>Burkholderiaceae</taxon>
        <taxon>Trinickia</taxon>
    </lineage>
</organism>
<dbReference type="OrthoDB" id="8564427at2"/>
<reference evidence="2 3" key="1">
    <citation type="submission" date="2019-05" db="EMBL/GenBank/DDBJ databases">
        <title>Burkholderia sp. DHOD12, isolated from subtropical forest soil.</title>
        <authorList>
            <person name="Gao Z.-H."/>
            <person name="Qiu L.-H."/>
        </authorList>
    </citation>
    <scope>NUCLEOTIDE SEQUENCE [LARGE SCALE GENOMIC DNA]</scope>
    <source>
        <strain evidence="2 3">DHOD12</strain>
    </source>
</reference>
<gene>
    <name evidence="2" type="ORF">FAZ95_13885</name>
</gene>
<evidence type="ECO:0000256" key="1">
    <source>
        <dbReference type="SAM" id="MobiDB-lite"/>
    </source>
</evidence>
<evidence type="ECO:0000313" key="3">
    <source>
        <dbReference type="Proteomes" id="UP000298656"/>
    </source>
</evidence>
<feature type="region of interest" description="Disordered" evidence="1">
    <location>
        <begin position="1"/>
        <end position="73"/>
    </location>
</feature>
<proteinExistence type="predicted"/>
<dbReference type="AlphaFoldDB" id="A0A4P8IT12"/>
<dbReference type="EMBL" id="CP040077">
    <property type="protein sequence ID" value="QCP50174.1"/>
    <property type="molecule type" value="Genomic_DNA"/>
</dbReference>